<feature type="region of interest" description="Disordered" evidence="1">
    <location>
        <begin position="1"/>
        <end position="88"/>
    </location>
</feature>
<evidence type="ECO:0000256" key="1">
    <source>
        <dbReference type="SAM" id="MobiDB-lite"/>
    </source>
</evidence>
<proteinExistence type="predicted"/>
<keyword evidence="3" id="KW-1185">Reference proteome</keyword>
<evidence type="ECO:0000313" key="3">
    <source>
        <dbReference type="Proteomes" id="UP000499080"/>
    </source>
</evidence>
<dbReference type="EMBL" id="BGPR01002882">
    <property type="protein sequence ID" value="GBM80421.1"/>
    <property type="molecule type" value="Genomic_DNA"/>
</dbReference>
<sequence>MVRSQFQSRKIPGSKFNSTKDPRCTGRMTGARNIRSREPCRWRYGSLERGPSSQLPSSSSDHGSECRSPSQNGPRVPSKRGTSVTKLF</sequence>
<protein>
    <submittedName>
        <fullName evidence="2">Uncharacterized protein</fullName>
    </submittedName>
</protein>
<evidence type="ECO:0000313" key="2">
    <source>
        <dbReference type="EMBL" id="GBM80421.1"/>
    </source>
</evidence>
<dbReference type="AlphaFoldDB" id="A0A4Y2IRD8"/>
<comment type="caution">
    <text evidence="2">The sequence shown here is derived from an EMBL/GenBank/DDBJ whole genome shotgun (WGS) entry which is preliminary data.</text>
</comment>
<dbReference type="Proteomes" id="UP000499080">
    <property type="component" value="Unassembled WGS sequence"/>
</dbReference>
<accession>A0A4Y2IRD8</accession>
<name>A0A4Y2IRD8_ARAVE</name>
<reference evidence="2 3" key="1">
    <citation type="journal article" date="2019" name="Sci. Rep.">
        <title>Orb-weaving spider Araneus ventricosus genome elucidates the spidroin gene catalogue.</title>
        <authorList>
            <person name="Kono N."/>
            <person name="Nakamura H."/>
            <person name="Ohtoshi R."/>
            <person name="Moran D.A.P."/>
            <person name="Shinohara A."/>
            <person name="Yoshida Y."/>
            <person name="Fujiwara M."/>
            <person name="Mori M."/>
            <person name="Tomita M."/>
            <person name="Arakawa K."/>
        </authorList>
    </citation>
    <scope>NUCLEOTIDE SEQUENCE [LARGE SCALE GENOMIC DNA]</scope>
</reference>
<gene>
    <name evidence="2" type="ORF">AVEN_21270_1</name>
</gene>
<organism evidence="2 3">
    <name type="scientific">Araneus ventricosus</name>
    <name type="common">Orbweaver spider</name>
    <name type="synonym">Epeira ventricosa</name>
    <dbReference type="NCBI Taxonomy" id="182803"/>
    <lineage>
        <taxon>Eukaryota</taxon>
        <taxon>Metazoa</taxon>
        <taxon>Ecdysozoa</taxon>
        <taxon>Arthropoda</taxon>
        <taxon>Chelicerata</taxon>
        <taxon>Arachnida</taxon>
        <taxon>Araneae</taxon>
        <taxon>Araneomorphae</taxon>
        <taxon>Entelegynae</taxon>
        <taxon>Araneoidea</taxon>
        <taxon>Araneidae</taxon>
        <taxon>Araneus</taxon>
    </lineage>
</organism>
<feature type="compositionally biased region" description="Low complexity" evidence="1">
    <location>
        <begin position="52"/>
        <end position="61"/>
    </location>
</feature>